<dbReference type="EMBL" id="BLPF01000004">
    <property type="protein sequence ID" value="GFJ85016.1"/>
    <property type="molecule type" value="Genomic_DNA"/>
</dbReference>
<reference evidence="2 3" key="1">
    <citation type="submission" date="2020-03" db="EMBL/GenBank/DDBJ databases">
        <title>Whole genome shotgun sequence of Phytohabitans houttuyneae NBRC 108639.</title>
        <authorList>
            <person name="Komaki H."/>
            <person name="Tamura T."/>
        </authorList>
    </citation>
    <scope>NUCLEOTIDE SEQUENCE [LARGE SCALE GENOMIC DNA]</scope>
    <source>
        <strain evidence="2 3">NBRC 108639</strain>
    </source>
</reference>
<dbReference type="Proteomes" id="UP000482800">
    <property type="component" value="Unassembled WGS sequence"/>
</dbReference>
<gene>
    <name evidence="2" type="ORF">Phou_091960</name>
</gene>
<organism evidence="2 3">
    <name type="scientific">Phytohabitans houttuyneae</name>
    <dbReference type="NCBI Taxonomy" id="1076126"/>
    <lineage>
        <taxon>Bacteria</taxon>
        <taxon>Bacillati</taxon>
        <taxon>Actinomycetota</taxon>
        <taxon>Actinomycetes</taxon>
        <taxon>Micromonosporales</taxon>
        <taxon>Micromonosporaceae</taxon>
    </lineage>
</organism>
<evidence type="ECO:0000256" key="1">
    <source>
        <dbReference type="SAM" id="MobiDB-lite"/>
    </source>
</evidence>
<reference evidence="2 3" key="2">
    <citation type="submission" date="2020-03" db="EMBL/GenBank/DDBJ databases">
        <authorList>
            <person name="Ichikawa N."/>
            <person name="Kimura A."/>
            <person name="Kitahashi Y."/>
            <person name="Uohara A."/>
        </authorList>
    </citation>
    <scope>NUCLEOTIDE SEQUENCE [LARGE SCALE GENOMIC DNA]</scope>
    <source>
        <strain evidence="2 3">NBRC 108639</strain>
    </source>
</reference>
<comment type="caution">
    <text evidence="2">The sequence shown here is derived from an EMBL/GenBank/DDBJ whole genome shotgun (WGS) entry which is preliminary data.</text>
</comment>
<feature type="region of interest" description="Disordered" evidence="1">
    <location>
        <begin position="21"/>
        <end position="66"/>
    </location>
</feature>
<evidence type="ECO:0000313" key="3">
    <source>
        <dbReference type="Proteomes" id="UP000482800"/>
    </source>
</evidence>
<name>A0A6V8KT38_9ACTN</name>
<protein>
    <submittedName>
        <fullName evidence="2">Uncharacterized protein</fullName>
    </submittedName>
</protein>
<proteinExistence type="predicted"/>
<accession>A0A6V8KT38</accession>
<dbReference type="AlphaFoldDB" id="A0A6V8KT38"/>
<evidence type="ECO:0000313" key="2">
    <source>
        <dbReference type="EMBL" id="GFJ85016.1"/>
    </source>
</evidence>
<dbReference type="RefSeq" id="WP_173069844.1">
    <property type="nucleotide sequence ID" value="NZ_BAABGO010000165.1"/>
</dbReference>
<sequence>MSDTPGDLTIPGPAERARRNAALAANGTETGFWDDHGRPAPWPEDIDHWHPETSEPATQKPRKQPS</sequence>
<keyword evidence="3" id="KW-1185">Reference proteome</keyword>